<feature type="domain" description="Hydroxymethylglutaryl-coenzyme A synthase C-terminal" evidence="7">
    <location>
        <begin position="298"/>
        <end position="404"/>
    </location>
</feature>
<evidence type="ECO:0000259" key="6">
    <source>
        <dbReference type="Pfam" id="PF01154"/>
    </source>
</evidence>
<evidence type="ECO:0000256" key="1">
    <source>
        <dbReference type="ARBA" id="ARBA00007061"/>
    </source>
</evidence>
<name>A0AA39TYT8_ARMTA</name>
<dbReference type="InterPro" id="IPR010122">
    <property type="entry name" value="HMG_CoA_synthase_euk"/>
</dbReference>
<evidence type="ECO:0000313" key="8">
    <source>
        <dbReference type="EMBL" id="KAK0467009.1"/>
    </source>
</evidence>
<feature type="active site" description="Acyl-thioester intermediate" evidence="3">
    <location>
        <position position="126"/>
    </location>
</feature>
<accession>A0AA39TYT8</accession>
<dbReference type="NCBIfam" id="TIGR01833">
    <property type="entry name" value="HMG-CoA-S_euk"/>
    <property type="match status" value="1"/>
</dbReference>
<dbReference type="AlphaFoldDB" id="A0AA39TYT8"/>
<dbReference type="EMBL" id="JAUEPS010000003">
    <property type="protein sequence ID" value="KAK0467009.1"/>
    <property type="molecule type" value="Genomic_DNA"/>
</dbReference>
<dbReference type="Proteomes" id="UP001175211">
    <property type="component" value="Unassembled WGS sequence"/>
</dbReference>
<dbReference type="PANTHER" id="PTHR43323">
    <property type="entry name" value="3-HYDROXY-3-METHYLGLUTARYL COENZYME A SYNTHASE"/>
    <property type="match status" value="1"/>
</dbReference>
<gene>
    <name evidence="8" type="ORF">EV420DRAFT_1617192</name>
</gene>
<evidence type="ECO:0000256" key="5">
    <source>
        <dbReference type="RuleBase" id="RU364071"/>
    </source>
</evidence>
<reference evidence="8" key="1">
    <citation type="submission" date="2023-06" db="EMBL/GenBank/DDBJ databases">
        <authorList>
            <consortium name="Lawrence Berkeley National Laboratory"/>
            <person name="Ahrendt S."/>
            <person name="Sahu N."/>
            <person name="Indic B."/>
            <person name="Wong-Bajracharya J."/>
            <person name="Merenyi Z."/>
            <person name="Ke H.-M."/>
            <person name="Monk M."/>
            <person name="Kocsube S."/>
            <person name="Drula E."/>
            <person name="Lipzen A."/>
            <person name="Balint B."/>
            <person name="Henrissat B."/>
            <person name="Andreopoulos B."/>
            <person name="Martin F.M."/>
            <person name="Harder C.B."/>
            <person name="Rigling D."/>
            <person name="Ford K.L."/>
            <person name="Foster G.D."/>
            <person name="Pangilinan J."/>
            <person name="Papanicolaou A."/>
            <person name="Barry K."/>
            <person name="LaButti K."/>
            <person name="Viragh M."/>
            <person name="Koriabine M."/>
            <person name="Yan M."/>
            <person name="Riley R."/>
            <person name="Champramary S."/>
            <person name="Plett K.L."/>
            <person name="Tsai I.J."/>
            <person name="Slot J."/>
            <person name="Sipos G."/>
            <person name="Plett J."/>
            <person name="Nagy L.G."/>
            <person name="Grigoriev I.V."/>
        </authorList>
    </citation>
    <scope>NUCLEOTIDE SEQUENCE</scope>
    <source>
        <strain evidence="8">CCBAS 213</strain>
    </source>
</reference>
<evidence type="ECO:0000256" key="2">
    <source>
        <dbReference type="ARBA" id="ARBA00022679"/>
    </source>
</evidence>
<evidence type="ECO:0000256" key="3">
    <source>
        <dbReference type="PIRSR" id="PIRSR610122-1"/>
    </source>
</evidence>
<dbReference type="CDD" id="cd00827">
    <property type="entry name" value="init_cond_enzymes"/>
    <property type="match status" value="1"/>
</dbReference>
<dbReference type="InterPro" id="IPR013528">
    <property type="entry name" value="HMG_CoA_synth_N"/>
</dbReference>
<dbReference type="GO" id="GO:0006696">
    <property type="term" value="P:ergosterol biosynthetic process"/>
    <property type="evidence" value="ECO:0007669"/>
    <property type="project" value="TreeGrafter"/>
</dbReference>
<protein>
    <recommendedName>
        <fullName evidence="5">Hydroxymethylglutaryl-CoA synthase</fullName>
        <shortName evidence="5">HMG-CoA synthase</shortName>
        <ecNumber evidence="5">2.3.3.10</ecNumber>
    </recommendedName>
    <alternativeName>
        <fullName evidence="5">3-hydroxy-3-methylglutaryl coenzyme A synthase</fullName>
    </alternativeName>
</protein>
<dbReference type="Gene3D" id="3.40.47.10">
    <property type="match status" value="1"/>
</dbReference>
<evidence type="ECO:0000256" key="4">
    <source>
        <dbReference type="PIRSR" id="PIRSR610122-2"/>
    </source>
</evidence>
<dbReference type="InterPro" id="IPR013746">
    <property type="entry name" value="HMG_CoA_synt_C_dom"/>
</dbReference>
<evidence type="ECO:0000259" key="7">
    <source>
        <dbReference type="Pfam" id="PF08540"/>
    </source>
</evidence>
<comment type="similarity">
    <text evidence="1 5">Belongs to the thiolase-like superfamily. HMG-CoA synthase family.</text>
</comment>
<dbReference type="InterPro" id="IPR016039">
    <property type="entry name" value="Thiolase-like"/>
</dbReference>
<dbReference type="RefSeq" id="XP_060337601.1">
    <property type="nucleotide sequence ID" value="XM_060475209.1"/>
</dbReference>
<dbReference type="GO" id="GO:0004421">
    <property type="term" value="F:hydroxymethylglutaryl-CoA synthase activity"/>
    <property type="evidence" value="ECO:0007669"/>
    <property type="project" value="UniProtKB-EC"/>
</dbReference>
<dbReference type="GO" id="GO:0006084">
    <property type="term" value="P:acetyl-CoA metabolic process"/>
    <property type="evidence" value="ECO:0007669"/>
    <property type="project" value="InterPro"/>
</dbReference>
<organism evidence="8 9">
    <name type="scientific">Armillaria tabescens</name>
    <name type="common">Ringless honey mushroom</name>
    <name type="synonym">Agaricus tabescens</name>
    <dbReference type="NCBI Taxonomy" id="1929756"/>
    <lineage>
        <taxon>Eukaryota</taxon>
        <taxon>Fungi</taxon>
        <taxon>Dikarya</taxon>
        <taxon>Basidiomycota</taxon>
        <taxon>Agaricomycotina</taxon>
        <taxon>Agaricomycetes</taxon>
        <taxon>Agaricomycetidae</taxon>
        <taxon>Agaricales</taxon>
        <taxon>Marasmiineae</taxon>
        <taxon>Physalacriaceae</taxon>
        <taxon>Desarmillaria</taxon>
    </lineage>
</organism>
<dbReference type="Pfam" id="PF08540">
    <property type="entry name" value="HMG_CoA_synt_C"/>
    <property type="match status" value="2"/>
</dbReference>
<dbReference type="EC" id="2.3.3.10" evidence="5"/>
<comment type="caution">
    <text evidence="8">The sequence shown here is derived from an EMBL/GenBank/DDBJ whole genome shotgun (WGS) entry which is preliminary data.</text>
</comment>
<dbReference type="GeneID" id="85358757"/>
<feature type="domain" description="Hydroxymethylglutaryl-coenzyme A synthase N-terminal" evidence="6">
    <location>
        <begin position="10"/>
        <end position="183"/>
    </location>
</feature>
<sequence>MSAFDATLGRPKDVGVLAMETYFPRRCISEADLEEFDGVSKGKYTIGLGQEYMSWPDDREDINSFALNAVSGLLEKFNIDPKSIGRIDVGTETIIDKSKSVKTHLMDLFAESGNFDIEGIDSKNACYGSTAALYNAVNWIESSSWDGRNAIVVAGDIAIYAEGAARPAGGAGAVALLIGPNAPVVFEPIHGSYMANTYDFYKPNLSSEYPEVDGPVSVVTYIAALDAAYSAISKPSSDVKYSFSSDDVDYHLVTARMLFNDFLSKPSHPKYANIPNPEGFLAASHAASLTDKNEFKDKPATLLGKRASLFAFGSGCAASFWTLRIKGDTSEIREKMDLLNRLASMKVVPPQEFVDALNVRSDFHLFREKNHNSVSYTPEGSVDNIWPGAYYLDSVDSKYRRKYLRAPLA</sequence>
<comment type="function">
    <text evidence="5">Catalyzes the condensation of acetyl-CoA with acetoacetyl-CoA to form HMG-CoA.</text>
</comment>
<feature type="binding site" evidence="4">
    <location>
        <position position="217"/>
    </location>
    <ligand>
        <name>CoA</name>
        <dbReference type="ChEBI" id="CHEBI:57287"/>
    </ligand>
</feature>
<keyword evidence="9" id="KW-1185">Reference proteome</keyword>
<proteinExistence type="inferred from homology"/>
<dbReference type="Pfam" id="PF01154">
    <property type="entry name" value="HMG_CoA_synt_N"/>
    <property type="match status" value="1"/>
</dbReference>
<comment type="catalytic activity">
    <reaction evidence="5">
        <text>acetoacetyl-CoA + acetyl-CoA + H2O = (3S)-3-hydroxy-3-methylglutaryl-CoA + CoA + H(+)</text>
        <dbReference type="Rhea" id="RHEA:10188"/>
        <dbReference type="ChEBI" id="CHEBI:15377"/>
        <dbReference type="ChEBI" id="CHEBI:15378"/>
        <dbReference type="ChEBI" id="CHEBI:43074"/>
        <dbReference type="ChEBI" id="CHEBI:57286"/>
        <dbReference type="ChEBI" id="CHEBI:57287"/>
        <dbReference type="ChEBI" id="CHEBI:57288"/>
        <dbReference type="EC" id="2.3.3.10"/>
    </reaction>
</comment>
<dbReference type="SUPFAM" id="SSF53901">
    <property type="entry name" value="Thiolase-like"/>
    <property type="match status" value="2"/>
</dbReference>
<feature type="active site" description="Proton donor/acceptor" evidence="3">
    <location>
        <position position="92"/>
    </location>
</feature>
<evidence type="ECO:0000313" key="9">
    <source>
        <dbReference type="Proteomes" id="UP001175211"/>
    </source>
</evidence>
<keyword evidence="2 5" id="KW-0808">Transferase</keyword>
<dbReference type="PANTHER" id="PTHR43323:SF2">
    <property type="entry name" value="HYDROXYMETHYLGLUTARYL-COA SYNTHASE"/>
    <property type="match status" value="1"/>
</dbReference>
<feature type="domain" description="Hydroxymethylglutaryl-coenzyme A synthase C-terminal" evidence="7">
    <location>
        <begin position="184"/>
        <end position="276"/>
    </location>
</feature>
<dbReference type="GO" id="GO:0010142">
    <property type="term" value="P:farnesyl diphosphate biosynthetic process, mevalonate pathway"/>
    <property type="evidence" value="ECO:0007669"/>
    <property type="project" value="InterPro"/>
</dbReference>